<evidence type="ECO:0000313" key="1">
    <source>
        <dbReference type="EMBL" id="URZ13857.1"/>
    </source>
</evidence>
<evidence type="ECO:0000313" key="2">
    <source>
        <dbReference type="Proteomes" id="UP000190951"/>
    </source>
</evidence>
<accession>A0A1S8LZQ6</accession>
<gene>
    <name evidence="1" type="ORF">CROST_046350</name>
</gene>
<dbReference type="EMBL" id="CP096984">
    <property type="protein sequence ID" value="URZ13857.1"/>
    <property type="molecule type" value="Genomic_DNA"/>
</dbReference>
<proteinExistence type="predicted"/>
<geneLocation type="plasmid" evidence="1 2">
    <name>p330</name>
</geneLocation>
<organism evidence="1 2">
    <name type="scientific">Clostridium felsineum</name>
    <dbReference type="NCBI Taxonomy" id="36839"/>
    <lineage>
        <taxon>Bacteria</taxon>
        <taxon>Bacillati</taxon>
        <taxon>Bacillota</taxon>
        <taxon>Clostridia</taxon>
        <taxon>Eubacteriales</taxon>
        <taxon>Clostridiaceae</taxon>
        <taxon>Clostridium</taxon>
    </lineage>
</organism>
<sequence>MVIQIADEILVVISKMDSFINELRKGIDKTETVKNDIKREQRILNNGLSSDIIKAVQGDVTKLINSSKSILDTMIRMSINLNTAKTEFINADKNSVDLKALHPKRIYMGDETSKETTEKADLLPNAKLEKDILRWVFQQAVKSKVESDIVKSKLKVGDFDGASIELTGMDLENVLNALTMGEAGAAIEGFQTLFKLGTKGYRLLKIGITGAKEALSKLTVEKVALAFTGAKGLEQIEETAENIKKEEGIIKTALESAKRKLDDLYKIVYDGESDGKEKVKIDGKTKGVGNTLDDVVNKYSDDIYKYDYKEGVYKPIEVTTRNYDKIDEVAEEMYDLFRGTSDDVEKIAENTGWDIKDINQIKEHVFLDKVMKDSGMGRLDPDYEMAIAWERLEKGEFYDNDILLLKHELYESTYYRMNNCTQREAHDATTKIFDWNGYVESLR</sequence>
<keyword evidence="1" id="KW-0614">Plasmid</keyword>
<dbReference type="STRING" id="84029.CROST_34340"/>
<dbReference type="RefSeq" id="WP_077834625.1">
    <property type="nucleotide sequence ID" value="NZ_CP096987.1"/>
</dbReference>
<dbReference type="AlphaFoldDB" id="A0A1S8LZQ6"/>
<reference evidence="1 2" key="1">
    <citation type="submission" date="2022-04" db="EMBL/GenBank/DDBJ databases">
        <title>Genome sequence of C. roseum typestrain.</title>
        <authorList>
            <person name="Poehlein A."/>
            <person name="Schoch T."/>
            <person name="Duerre P."/>
            <person name="Daniel R."/>
        </authorList>
    </citation>
    <scope>NUCLEOTIDE SEQUENCE [LARGE SCALE GENOMIC DNA]</scope>
    <source>
        <strain evidence="1 2">DSM 7320</strain>
        <plasmid evidence="1 2">p330</plasmid>
    </source>
</reference>
<name>A0A1S8LZQ6_9CLOT</name>
<keyword evidence="2" id="KW-1185">Reference proteome</keyword>
<dbReference type="Proteomes" id="UP000190951">
    <property type="component" value="Plasmid p330"/>
</dbReference>
<dbReference type="KEGG" id="crw:CROST_046350"/>
<protein>
    <submittedName>
        <fullName evidence="1">Uncharacterized protein</fullName>
    </submittedName>
</protein>